<sequence>MTAAIPAVRFDPRNPPTLEQIQKELAKAPGDVDLLRRRATAWLDRGDLRSATADLREAMRKAGRNADAALLTVAARASLLSGHFKEAERLCQRGLSLAPGSDELYALLGGALQRQKVLDRALAAYDAAVNLNPFRQSYRVALAQALEAKGDRDRAERVYRQALLSDGNWGDVALNLANLLHSTERYEEAEQLYRRSIRILGVKSHLLSNLGALLRKMGRYREATDVYRRGVCLGPGDGGIHYNFANLLRAEDRLDDAVVTYRRAVACRPDNAEIHWNLSLALLAAGRLKEGFDEYEWRWKYDNFPSKRRDFRQPLWTGEPFEGRTLLLHTEQGVGDVLQFLRFLPMIVERKGRTGRIVLECHETLMSLLQGFPGIDQMIVRFAEPPPADLQLPLLSAPRALGIDTMEQLPVSVPYLPIPEGPDVPVPEAGPERLNVGFVFGGNPQFPNDRSRSTRLESWMPLFGIDGVRFFSLQKGDREPEVANAPDSVVRLNERLTSFRDTAVALGKLDLVITTCTSVAHLAGALGRPFWVVLSRNADWRWLVGCEDSPWYPSARLFRQTVLDDWDGVFERVGAALREEVAARRVGHRGGA</sequence>
<dbReference type="SUPFAM" id="SSF48452">
    <property type="entry name" value="TPR-like"/>
    <property type="match status" value="2"/>
</dbReference>
<dbReference type="SUPFAM" id="SSF53756">
    <property type="entry name" value="UDP-Glycosyltransferase/glycogen phosphorylase"/>
    <property type="match status" value="1"/>
</dbReference>
<feature type="repeat" description="TPR" evidence="1">
    <location>
        <begin position="102"/>
        <end position="135"/>
    </location>
</feature>
<reference evidence="2" key="1">
    <citation type="journal article" date="2014" name="Int. J. Syst. Evol. Microbiol.">
        <title>Complete genome sequence of Corynebacterium casei LMG S-19264T (=DSM 44701T), isolated from a smear-ripened cheese.</title>
        <authorList>
            <consortium name="US DOE Joint Genome Institute (JGI-PGF)"/>
            <person name="Walter F."/>
            <person name="Albersmeier A."/>
            <person name="Kalinowski J."/>
            <person name="Ruckert C."/>
        </authorList>
    </citation>
    <scope>NUCLEOTIDE SEQUENCE</scope>
    <source>
        <strain evidence="2">KCTC 42651</strain>
    </source>
</reference>
<dbReference type="GO" id="GO:0000030">
    <property type="term" value="F:mannosyltransferase activity"/>
    <property type="evidence" value="ECO:0007669"/>
    <property type="project" value="TreeGrafter"/>
</dbReference>
<dbReference type="Proteomes" id="UP000630353">
    <property type="component" value="Unassembled WGS sequence"/>
</dbReference>
<dbReference type="PANTHER" id="PTHR44216">
    <property type="entry name" value="PROTEIN O-MANNOSYL-TRANSFERASE TMTC2"/>
    <property type="match status" value="1"/>
</dbReference>
<evidence type="ECO:0000256" key="1">
    <source>
        <dbReference type="PROSITE-ProRule" id="PRU00339"/>
    </source>
</evidence>
<proteinExistence type="predicted"/>
<dbReference type="AlphaFoldDB" id="A0A919CRE7"/>
<dbReference type="PANTHER" id="PTHR44216:SF3">
    <property type="entry name" value="PROTEIN O-MANNOSYL-TRANSFERASE TMTC2"/>
    <property type="match status" value="1"/>
</dbReference>
<keyword evidence="3" id="KW-1185">Reference proteome</keyword>
<dbReference type="InterPro" id="IPR052384">
    <property type="entry name" value="TMTC_O-mannosyltransferase"/>
</dbReference>
<dbReference type="SMART" id="SM00028">
    <property type="entry name" value="TPR"/>
    <property type="match status" value="7"/>
</dbReference>
<dbReference type="Pfam" id="PF13414">
    <property type="entry name" value="TPR_11"/>
    <property type="match status" value="1"/>
</dbReference>
<dbReference type="RefSeq" id="WP_189992666.1">
    <property type="nucleotide sequence ID" value="NZ_BMZS01000009.1"/>
</dbReference>
<evidence type="ECO:0008006" key="4">
    <source>
        <dbReference type="Google" id="ProtNLM"/>
    </source>
</evidence>
<keyword evidence="1" id="KW-0802">TPR repeat</keyword>
<dbReference type="Pfam" id="PF13176">
    <property type="entry name" value="TPR_7"/>
    <property type="match status" value="1"/>
</dbReference>
<gene>
    <name evidence="2" type="ORF">GCM10017083_38600</name>
</gene>
<name>A0A919CRE7_9PROT</name>
<dbReference type="Pfam" id="PF13424">
    <property type="entry name" value="TPR_12"/>
    <property type="match status" value="1"/>
</dbReference>
<comment type="caution">
    <text evidence="2">The sequence shown here is derived from an EMBL/GenBank/DDBJ whole genome shotgun (WGS) entry which is preliminary data.</text>
</comment>
<protein>
    <recommendedName>
        <fullName evidence="4">Tetratricopeptide repeat protein</fullName>
    </recommendedName>
</protein>
<dbReference type="Gene3D" id="3.40.50.2000">
    <property type="entry name" value="Glycogen Phosphorylase B"/>
    <property type="match status" value="1"/>
</dbReference>
<dbReference type="InterPro" id="IPR011990">
    <property type="entry name" value="TPR-like_helical_dom_sf"/>
</dbReference>
<reference evidence="2" key="2">
    <citation type="submission" date="2020-09" db="EMBL/GenBank/DDBJ databases">
        <authorList>
            <person name="Sun Q."/>
            <person name="Kim S."/>
        </authorList>
    </citation>
    <scope>NUCLEOTIDE SEQUENCE</scope>
    <source>
        <strain evidence="2">KCTC 42651</strain>
    </source>
</reference>
<dbReference type="Gene3D" id="1.25.40.10">
    <property type="entry name" value="Tetratricopeptide repeat domain"/>
    <property type="match status" value="1"/>
</dbReference>
<dbReference type="EMBL" id="BMZS01000009">
    <property type="protein sequence ID" value="GHD57302.1"/>
    <property type="molecule type" value="Genomic_DNA"/>
</dbReference>
<evidence type="ECO:0000313" key="2">
    <source>
        <dbReference type="EMBL" id="GHD57302.1"/>
    </source>
</evidence>
<dbReference type="InterPro" id="IPR019734">
    <property type="entry name" value="TPR_rpt"/>
</dbReference>
<accession>A0A919CRE7</accession>
<dbReference type="GO" id="GO:0035269">
    <property type="term" value="P:protein O-linked glycosylation via mannose"/>
    <property type="evidence" value="ECO:0007669"/>
    <property type="project" value="TreeGrafter"/>
</dbReference>
<organism evidence="2 3">
    <name type="scientific">Thalassobaculum fulvum</name>
    <dbReference type="NCBI Taxonomy" id="1633335"/>
    <lineage>
        <taxon>Bacteria</taxon>
        <taxon>Pseudomonadati</taxon>
        <taxon>Pseudomonadota</taxon>
        <taxon>Alphaproteobacteria</taxon>
        <taxon>Rhodospirillales</taxon>
        <taxon>Thalassobaculaceae</taxon>
        <taxon>Thalassobaculum</taxon>
    </lineage>
</organism>
<evidence type="ECO:0000313" key="3">
    <source>
        <dbReference type="Proteomes" id="UP000630353"/>
    </source>
</evidence>
<feature type="repeat" description="TPR" evidence="1">
    <location>
        <begin position="204"/>
        <end position="237"/>
    </location>
</feature>
<dbReference type="PROSITE" id="PS50005">
    <property type="entry name" value="TPR"/>
    <property type="match status" value="2"/>
</dbReference>